<dbReference type="InterPro" id="IPR011990">
    <property type="entry name" value="TPR-like_helical_dom_sf"/>
</dbReference>
<reference evidence="2 3" key="1">
    <citation type="submission" date="2022-10" db="EMBL/GenBank/DDBJ databases">
        <title>The complete genomes of actinobacterial strains from the NBC collection.</title>
        <authorList>
            <person name="Joergensen T.S."/>
            <person name="Alvarez Arevalo M."/>
            <person name="Sterndorff E.B."/>
            <person name="Faurdal D."/>
            <person name="Vuksanovic O."/>
            <person name="Mourched A.-S."/>
            <person name="Charusanti P."/>
            <person name="Shaw S."/>
            <person name="Blin K."/>
            <person name="Weber T."/>
        </authorList>
    </citation>
    <scope>NUCLEOTIDE SEQUENCE [LARGE SCALE GENOMIC DNA]</scope>
    <source>
        <strain evidence="2 3">NBC_00396</strain>
    </source>
</reference>
<gene>
    <name evidence="2" type="ORF">OG375_28410</name>
</gene>
<dbReference type="Pfam" id="PF13374">
    <property type="entry name" value="TPR_10"/>
    <property type="match status" value="1"/>
</dbReference>
<dbReference type="Gene3D" id="1.25.40.10">
    <property type="entry name" value="Tetratricopeptide repeat domain"/>
    <property type="match status" value="2"/>
</dbReference>
<accession>A0ABZ1PCP7</accession>
<dbReference type="Pfam" id="PF13424">
    <property type="entry name" value="TPR_12"/>
    <property type="match status" value="1"/>
</dbReference>
<dbReference type="Gene3D" id="3.40.50.300">
    <property type="entry name" value="P-loop containing nucleotide triphosphate hydrolases"/>
    <property type="match status" value="1"/>
</dbReference>
<evidence type="ECO:0000313" key="2">
    <source>
        <dbReference type="EMBL" id="WUI81767.1"/>
    </source>
</evidence>
<keyword evidence="3" id="KW-1185">Reference proteome</keyword>
<dbReference type="InterPro" id="IPR053137">
    <property type="entry name" value="NLR-like"/>
</dbReference>
<dbReference type="InterPro" id="IPR027417">
    <property type="entry name" value="P-loop_NTPase"/>
</dbReference>
<dbReference type="InterPro" id="IPR002182">
    <property type="entry name" value="NB-ARC"/>
</dbReference>
<feature type="domain" description="AAA+ ATPase" evidence="1">
    <location>
        <begin position="263"/>
        <end position="504"/>
    </location>
</feature>
<evidence type="ECO:0000313" key="3">
    <source>
        <dbReference type="Proteomes" id="UP001346877"/>
    </source>
</evidence>
<dbReference type="EMBL" id="CP107941">
    <property type="protein sequence ID" value="WUI81767.1"/>
    <property type="molecule type" value="Genomic_DNA"/>
</dbReference>
<proteinExistence type="predicted"/>
<organism evidence="2 3">
    <name type="scientific">Micromonospora zamorensis</name>
    <dbReference type="NCBI Taxonomy" id="709883"/>
    <lineage>
        <taxon>Bacteria</taxon>
        <taxon>Bacillati</taxon>
        <taxon>Actinomycetota</taxon>
        <taxon>Actinomycetes</taxon>
        <taxon>Micromonosporales</taxon>
        <taxon>Micromonosporaceae</taxon>
        <taxon>Micromonospora</taxon>
    </lineage>
</organism>
<protein>
    <submittedName>
        <fullName evidence="2">Tetratricopeptide repeat protein</fullName>
    </submittedName>
</protein>
<sequence>MVHADEVEVANRAEALSWAAAPAGPLPAPPLDTRAQILPIGDLQWADAERLFVRLLDTVQPLQFVKLFGVRGQAQAGIDAYARLPIDLTPDGNGGRDYIALQSRRVRSLTPAKIRKAVDDLLKGEWADRTATFYFATSFDLQDTKFDTMIREQAERLAGLRIAFVPWGLQEVSTLLKDQPRLVDDFFGRAWVGRFCGQEAVQALTETLTRAPSPDPHGLEPAVAVIQRPVDQRRVALPRRVGLVPALAASFQPRGGFHDDVRPGETVVLTGLGGVGKTQLAADFVRAYGPDSAVVVWVTASSRDQILATYAEAAREVLGPQDNVELAAERFLAWLTTTQDGWVVVLDDLQTTTDLRGLWPRGPAGRVAVTTRRRDAALTGSQRRVVDVDVFSAEQAVDYLRLALQQRHVLADDIDGVVDDLQRLPLALAQAAAFMLDRQLRCSQYRHRFADRRRRLFELLPEPDALPDEHRHTVATTWSLSMDVADRLPPAGVARPLMELLSVLDSDSILAGLVTGHAARNWLSYAVHSDAGATGALTSVDIDAFQDGLLTLHRLSLLRHDGDIVRVHALVQRVTREELDVDRRSSVVWAAADLLLEYWLNGGHSAELALTMRANVDALRRYDHGELIGSAVHPVLILAGVRQGERGDPLGAAEYFDDLLASAMQHLPPHHPTILEIRGLAARWRAAAGDPVSAIAIHEELVDDFERHKGPHDPGTIVARANLVVCRANAGALARGVQEMKQILVDCERIFGPRNIHTLDARGHLAGMYGEVGEYEKARAMFAQLAADRFETSGPDHRDTLTAQGSHARWIMECGNPRAAIPLLRRVLNTRLAKLGPDDPDTLATRSNLAQALRAAGEVREAAEDFSTVRADHVRVMGSDHPQTLTARNNYLLGVSLEMDADEAANAWMDLIDDSERVLGQYAPATLNSMHNFGEWLAYAGYLDDAVGWLQNTLTGRTIALGAEHPHTKATHEFLDQLRDATGGPSGLTVEP</sequence>
<dbReference type="PANTHER" id="PTHR46082:SF6">
    <property type="entry name" value="AAA+ ATPASE DOMAIN-CONTAINING PROTEIN-RELATED"/>
    <property type="match status" value="1"/>
</dbReference>
<dbReference type="PANTHER" id="PTHR46082">
    <property type="entry name" value="ATP/GTP-BINDING PROTEIN-RELATED"/>
    <property type="match status" value="1"/>
</dbReference>
<dbReference type="SUPFAM" id="SSF48452">
    <property type="entry name" value="TPR-like"/>
    <property type="match status" value="2"/>
</dbReference>
<dbReference type="Proteomes" id="UP001346877">
    <property type="component" value="Chromosome"/>
</dbReference>
<dbReference type="InterPro" id="IPR003593">
    <property type="entry name" value="AAA+_ATPase"/>
</dbReference>
<dbReference type="SUPFAM" id="SSF52540">
    <property type="entry name" value="P-loop containing nucleoside triphosphate hydrolases"/>
    <property type="match status" value="1"/>
</dbReference>
<dbReference type="RefSeq" id="WP_328369073.1">
    <property type="nucleotide sequence ID" value="NZ_CP107936.1"/>
</dbReference>
<dbReference type="Pfam" id="PF00931">
    <property type="entry name" value="NB-ARC"/>
    <property type="match status" value="1"/>
</dbReference>
<name>A0ABZ1PCP7_9ACTN</name>
<evidence type="ECO:0000259" key="1">
    <source>
        <dbReference type="SMART" id="SM00382"/>
    </source>
</evidence>
<dbReference type="SMART" id="SM00382">
    <property type="entry name" value="AAA"/>
    <property type="match status" value="1"/>
</dbReference>